<evidence type="ECO:0000313" key="4">
    <source>
        <dbReference type="Proteomes" id="UP001499884"/>
    </source>
</evidence>
<accession>A0ABP7FSC2</accession>
<gene>
    <name evidence="3" type="ORF">GCM10023082_47440</name>
</gene>
<feature type="transmembrane region" description="Helical" evidence="2">
    <location>
        <begin position="14"/>
        <end position="34"/>
    </location>
</feature>
<organism evidence="3 4">
    <name type="scientific">Streptomyces tremellae</name>
    <dbReference type="NCBI Taxonomy" id="1124239"/>
    <lineage>
        <taxon>Bacteria</taxon>
        <taxon>Bacillati</taxon>
        <taxon>Actinomycetota</taxon>
        <taxon>Actinomycetes</taxon>
        <taxon>Kitasatosporales</taxon>
        <taxon>Streptomycetaceae</taxon>
        <taxon>Streptomyces</taxon>
    </lineage>
</organism>
<dbReference type="EMBL" id="BAABEP010000040">
    <property type="protein sequence ID" value="GAA3745279.1"/>
    <property type="molecule type" value="Genomic_DNA"/>
</dbReference>
<proteinExistence type="predicted"/>
<feature type="compositionally biased region" description="Low complexity" evidence="1">
    <location>
        <begin position="51"/>
        <end position="62"/>
    </location>
</feature>
<feature type="compositionally biased region" description="Low complexity" evidence="1">
    <location>
        <begin position="85"/>
        <end position="95"/>
    </location>
</feature>
<evidence type="ECO:0000256" key="1">
    <source>
        <dbReference type="SAM" id="MobiDB-lite"/>
    </source>
</evidence>
<keyword evidence="4" id="KW-1185">Reference proteome</keyword>
<keyword evidence="2" id="KW-0472">Membrane</keyword>
<dbReference type="InterPro" id="IPR046151">
    <property type="entry name" value="DUF6153"/>
</dbReference>
<evidence type="ECO:0000313" key="3">
    <source>
        <dbReference type="EMBL" id="GAA3745279.1"/>
    </source>
</evidence>
<dbReference type="Pfam" id="PF19650">
    <property type="entry name" value="DUF6153"/>
    <property type="match status" value="1"/>
</dbReference>
<dbReference type="RefSeq" id="WP_345651086.1">
    <property type="nucleotide sequence ID" value="NZ_BAABEP010000040.1"/>
</dbReference>
<keyword evidence="2" id="KW-1133">Transmembrane helix</keyword>
<name>A0ABP7FSC2_9ACTN</name>
<comment type="caution">
    <text evidence="3">The sequence shown here is derived from an EMBL/GenBank/DDBJ whole genome shotgun (WGS) entry which is preliminary data.</text>
</comment>
<feature type="region of interest" description="Disordered" evidence="1">
    <location>
        <begin position="51"/>
        <end position="104"/>
    </location>
</feature>
<sequence>MPVTGSSLPPPRAAGARGLLVLALLVGVLAMHGLPMRVDVGRHLPGGTAGMAAPTAGARPAAGTGGPHRPAVREGGPYGPAGSWEARPATGRGPAPCGGGAEGGHGHAATMCLADAVAAGYVPPAPAPAVHAAPARGSAAPAGPASAAAECRAPPDLSELQLLRI</sequence>
<keyword evidence="2" id="KW-0812">Transmembrane</keyword>
<dbReference type="Proteomes" id="UP001499884">
    <property type="component" value="Unassembled WGS sequence"/>
</dbReference>
<protein>
    <submittedName>
        <fullName evidence="3">Uncharacterized protein</fullName>
    </submittedName>
</protein>
<evidence type="ECO:0000256" key="2">
    <source>
        <dbReference type="SAM" id="Phobius"/>
    </source>
</evidence>
<reference evidence="4" key="1">
    <citation type="journal article" date="2019" name="Int. J. Syst. Evol. Microbiol.">
        <title>The Global Catalogue of Microorganisms (GCM) 10K type strain sequencing project: providing services to taxonomists for standard genome sequencing and annotation.</title>
        <authorList>
            <consortium name="The Broad Institute Genomics Platform"/>
            <consortium name="The Broad Institute Genome Sequencing Center for Infectious Disease"/>
            <person name="Wu L."/>
            <person name="Ma J."/>
        </authorList>
    </citation>
    <scope>NUCLEOTIDE SEQUENCE [LARGE SCALE GENOMIC DNA]</scope>
    <source>
        <strain evidence="4">JCM 30846</strain>
    </source>
</reference>